<dbReference type="SUPFAM" id="SSF51126">
    <property type="entry name" value="Pectin lyase-like"/>
    <property type="match status" value="1"/>
</dbReference>
<feature type="region of interest" description="Disordered" evidence="1">
    <location>
        <begin position="561"/>
        <end position="592"/>
    </location>
</feature>
<keyword evidence="5" id="KW-1185">Reference proteome</keyword>
<organism evidence="4 5">
    <name type="scientific">Succinivibrio faecicola</name>
    <dbReference type="NCBI Taxonomy" id="2820300"/>
    <lineage>
        <taxon>Bacteria</taxon>
        <taxon>Pseudomonadati</taxon>
        <taxon>Pseudomonadota</taxon>
        <taxon>Gammaproteobacteria</taxon>
        <taxon>Aeromonadales</taxon>
        <taxon>Succinivibrionaceae</taxon>
        <taxon>Succinivibrio</taxon>
    </lineage>
</organism>
<accession>A0ABS7DHE8</accession>
<protein>
    <submittedName>
        <fullName evidence="4">Filamentous hemagglutinin N-terminal domain-containing protein</fullName>
    </submittedName>
</protein>
<dbReference type="InterPro" id="IPR011050">
    <property type="entry name" value="Pectin_lyase_fold/virulence"/>
</dbReference>
<evidence type="ECO:0000259" key="3">
    <source>
        <dbReference type="Pfam" id="PF05860"/>
    </source>
</evidence>
<dbReference type="RefSeq" id="WP_219937935.1">
    <property type="nucleotide sequence ID" value="NZ_JAGFNY010000026.1"/>
</dbReference>
<proteinExistence type="predicted"/>
<dbReference type="InterPro" id="IPR012334">
    <property type="entry name" value="Pectin_lyas_fold"/>
</dbReference>
<dbReference type="Pfam" id="PF05860">
    <property type="entry name" value="TPS"/>
    <property type="match status" value="1"/>
</dbReference>
<dbReference type="Gene3D" id="2.160.20.10">
    <property type="entry name" value="Single-stranded right-handed beta-helix, Pectin lyase-like"/>
    <property type="match status" value="1"/>
</dbReference>
<feature type="domain" description="Filamentous haemagglutinin FhaB/tRNA nuclease CdiA-like TPS" evidence="3">
    <location>
        <begin position="24"/>
        <end position="203"/>
    </location>
</feature>
<reference evidence="4 5" key="1">
    <citation type="submission" date="2021-03" db="EMBL/GenBank/DDBJ databases">
        <title>Succinivibrio sp. nov. isolated from feces of cow.</title>
        <authorList>
            <person name="Choi J.-Y."/>
        </authorList>
    </citation>
    <scope>NUCLEOTIDE SEQUENCE [LARGE SCALE GENOMIC DNA]</scope>
    <source>
        <strain evidence="4 5">AGMB01872</strain>
    </source>
</reference>
<dbReference type="NCBIfam" id="TIGR01901">
    <property type="entry name" value="adhes_NPXG"/>
    <property type="match status" value="1"/>
</dbReference>
<comment type="caution">
    <text evidence="4">The sequence shown here is derived from an EMBL/GenBank/DDBJ whole genome shotgun (WGS) entry which is preliminary data.</text>
</comment>
<gene>
    <name evidence="4" type="ORF">J5V48_07385</name>
</gene>
<feature type="signal peptide" evidence="2">
    <location>
        <begin position="1"/>
        <end position="21"/>
    </location>
</feature>
<feature type="chain" id="PRO_5047058164" evidence="2">
    <location>
        <begin position="22"/>
        <end position="664"/>
    </location>
</feature>
<keyword evidence="2" id="KW-0732">Signal</keyword>
<evidence type="ECO:0000256" key="2">
    <source>
        <dbReference type="SAM" id="SignalP"/>
    </source>
</evidence>
<dbReference type="Proteomes" id="UP000731465">
    <property type="component" value="Unassembled WGS sequence"/>
</dbReference>
<evidence type="ECO:0000313" key="4">
    <source>
        <dbReference type="EMBL" id="MBW7570712.1"/>
    </source>
</evidence>
<sequence length="664" mass="72683">MKFLKVFANLLIAILITKANAQSVLPSGALNIHGNASTNTIGNQMFITSSTKNNVISWSDFSVGDSNNVIFDANRYLNFVRGPKASVISGNILCSSGGEFYLFNPNGITLSKGSNIAAGKVYLSTAKLTEENVNRFLNGNDITLSYKGMGKIRAVGNITTNNLTMDGSQIIIGNIENIKGISDDGNHKPLTNKDSNNIILASSVKRIDIGGSKNIDLNEDYKFSEESGVVSQLGKTAVSTRSDFISISDNLVGEYFLTNDIDIGTLNDSIGKNNAFKGTIDGCYNTVTYQITKDGISTENTGLFSSLDKARISNLKISNPKISITTDLDRGNIGALAGSVLGSDLMNVETDRLSIDINAKGDFKANIGAIAGIVENNGVNNKLENLAGGFDVQTQSKYQSNSDINLGAIAGRLDDNSSIKGAIVVKDNFDNSSLKAFAKNLKGVKYEENAHLKDENYIVYNGEYQNKNFYTPYFVDSDYIFEYDDTKKTQYDYSDLTDNKYFRQDDYIDVQKQYTDNILNPGTYSHTLSSKVNGTQFYFVKDNQAKDNILHSVIITRKEDQNNNAGVIKPSDSSNNQTGNNHNQSLLSNNSSNEYNNSLLAIEDRLEKQEYKNISKEGQVKAIRKGITENMIMNDTFLASLDLNSNSDGKTMLALKAKEDEVKG</sequence>
<dbReference type="EMBL" id="JAGFNY010000026">
    <property type="protein sequence ID" value="MBW7570712.1"/>
    <property type="molecule type" value="Genomic_DNA"/>
</dbReference>
<feature type="compositionally biased region" description="Low complexity" evidence="1">
    <location>
        <begin position="580"/>
        <end position="592"/>
    </location>
</feature>
<evidence type="ECO:0000313" key="5">
    <source>
        <dbReference type="Proteomes" id="UP000731465"/>
    </source>
</evidence>
<evidence type="ECO:0000256" key="1">
    <source>
        <dbReference type="SAM" id="MobiDB-lite"/>
    </source>
</evidence>
<name>A0ABS7DHE8_9GAMM</name>
<dbReference type="InterPro" id="IPR008638">
    <property type="entry name" value="FhaB/CdiA-like_TPS"/>
</dbReference>